<keyword evidence="1" id="KW-0175">Coiled coil</keyword>
<dbReference type="InterPro" id="IPR004827">
    <property type="entry name" value="bZIP"/>
</dbReference>
<evidence type="ECO:0000256" key="2">
    <source>
        <dbReference type="SAM" id="MobiDB-lite"/>
    </source>
</evidence>
<feature type="compositionally biased region" description="Polar residues" evidence="2">
    <location>
        <begin position="331"/>
        <end position="352"/>
    </location>
</feature>
<dbReference type="Proteomes" id="UP000193560">
    <property type="component" value="Unassembled WGS sequence"/>
</dbReference>
<dbReference type="PANTHER" id="PTHR38116:SF9">
    <property type="entry name" value="BZIP DOMAIN-CONTAINING PROTEIN"/>
    <property type="match status" value="1"/>
</dbReference>
<proteinExistence type="predicted"/>
<organism evidence="4 5">
    <name type="scientific">Absidia repens</name>
    <dbReference type="NCBI Taxonomy" id="90262"/>
    <lineage>
        <taxon>Eukaryota</taxon>
        <taxon>Fungi</taxon>
        <taxon>Fungi incertae sedis</taxon>
        <taxon>Mucoromycota</taxon>
        <taxon>Mucoromycotina</taxon>
        <taxon>Mucoromycetes</taxon>
        <taxon>Mucorales</taxon>
        <taxon>Cunninghamellaceae</taxon>
        <taxon>Absidia</taxon>
    </lineage>
</organism>
<dbReference type="InterPro" id="IPR046347">
    <property type="entry name" value="bZIP_sf"/>
</dbReference>
<name>A0A1X2ISW4_9FUNG</name>
<dbReference type="STRING" id="90262.A0A1X2ISW4"/>
<dbReference type="PROSITE" id="PS50217">
    <property type="entry name" value="BZIP"/>
    <property type="match status" value="1"/>
</dbReference>
<dbReference type="SUPFAM" id="SSF57959">
    <property type="entry name" value="Leucine zipper domain"/>
    <property type="match status" value="1"/>
</dbReference>
<feature type="coiled-coil region" evidence="1">
    <location>
        <begin position="44"/>
        <end position="85"/>
    </location>
</feature>
<dbReference type="InterPro" id="IPR021833">
    <property type="entry name" value="DUF3425"/>
</dbReference>
<feature type="region of interest" description="Disordered" evidence="2">
    <location>
        <begin position="449"/>
        <end position="469"/>
    </location>
</feature>
<feature type="region of interest" description="Disordered" evidence="2">
    <location>
        <begin position="158"/>
        <end position="177"/>
    </location>
</feature>
<protein>
    <recommendedName>
        <fullName evidence="3">BZIP domain-containing protein</fullName>
    </recommendedName>
</protein>
<evidence type="ECO:0000259" key="3">
    <source>
        <dbReference type="PROSITE" id="PS50217"/>
    </source>
</evidence>
<accession>A0A1X2ISW4</accession>
<dbReference type="CDD" id="cd14688">
    <property type="entry name" value="bZIP_YAP"/>
    <property type="match status" value="1"/>
</dbReference>
<dbReference type="Gene3D" id="1.20.5.170">
    <property type="match status" value="1"/>
</dbReference>
<dbReference type="AlphaFoldDB" id="A0A1X2ISW4"/>
<dbReference type="GO" id="GO:0003700">
    <property type="term" value="F:DNA-binding transcription factor activity"/>
    <property type="evidence" value="ECO:0007669"/>
    <property type="project" value="InterPro"/>
</dbReference>
<sequence length="469" mass="53961">MSEVNISIYRSEKMTKQNKVGRKPYPISPALRKAQNRAAQKAFRERKERHLRDLELDYKRLLNEREKYQSKSEQLNKENDILKCENWYLKGIMLSLQLVCFRSKLCIPKHTPHIDDRALRVMAESAPASIAAYIDVNCRRPSPKSNHDSAISYSMQPSIINNDDLSSPPSSSQPDKLQFHHVHQNSTNATDTDEMEKIQPVLLRSDTVTNNLAAIQALRLQLRVQSAISREKSDVHNVAPTALQLSVPHDPRIDLIPTPHMRDRMIIFRDQFDLDDCLRLLANEAYFHGGDITLAGNWELPISFFEKYWFLTIDYTQERISKRWKQLRTKATTTDGLPTNIPSESHNQTPNHSLPLPDGLQRHHQHRSTDSIQYDYSQQPPTFVVEDIRDVSSQIAPSLTGLDDSSDQQSNFPNFDPPPSQLQPSTVEPYEFMKIVEDNFLHQGLNIDDSQQHPQLQPPWTQSFPSTDL</sequence>
<feature type="region of interest" description="Disordered" evidence="2">
    <location>
        <begin position="331"/>
        <end position="372"/>
    </location>
</feature>
<keyword evidence="5" id="KW-1185">Reference proteome</keyword>
<reference evidence="4 5" key="1">
    <citation type="submission" date="2016-07" db="EMBL/GenBank/DDBJ databases">
        <title>Pervasive Adenine N6-methylation of Active Genes in Fungi.</title>
        <authorList>
            <consortium name="DOE Joint Genome Institute"/>
            <person name="Mondo S.J."/>
            <person name="Dannebaum R.O."/>
            <person name="Kuo R.C."/>
            <person name="Labutti K."/>
            <person name="Haridas S."/>
            <person name="Kuo A."/>
            <person name="Salamov A."/>
            <person name="Ahrendt S.R."/>
            <person name="Lipzen A."/>
            <person name="Sullivan W."/>
            <person name="Andreopoulos W.B."/>
            <person name="Clum A."/>
            <person name="Lindquist E."/>
            <person name="Daum C."/>
            <person name="Ramamoorthy G.K."/>
            <person name="Gryganskyi A."/>
            <person name="Culley D."/>
            <person name="Magnuson J.K."/>
            <person name="James T.Y."/>
            <person name="O'Malley M.A."/>
            <person name="Stajich J.E."/>
            <person name="Spatafora J.W."/>
            <person name="Visel A."/>
            <person name="Grigoriev I.V."/>
        </authorList>
    </citation>
    <scope>NUCLEOTIDE SEQUENCE [LARGE SCALE GENOMIC DNA]</scope>
    <source>
        <strain evidence="4 5">NRRL 1336</strain>
    </source>
</reference>
<evidence type="ECO:0000313" key="5">
    <source>
        <dbReference type="Proteomes" id="UP000193560"/>
    </source>
</evidence>
<feature type="domain" description="BZIP" evidence="3">
    <location>
        <begin position="32"/>
        <end position="83"/>
    </location>
</feature>
<evidence type="ECO:0000256" key="1">
    <source>
        <dbReference type="SAM" id="Coils"/>
    </source>
</evidence>
<evidence type="ECO:0000313" key="4">
    <source>
        <dbReference type="EMBL" id="ORZ21609.1"/>
    </source>
</evidence>
<dbReference type="PANTHER" id="PTHR38116">
    <property type="entry name" value="CHROMOSOME 7, WHOLE GENOME SHOTGUN SEQUENCE"/>
    <property type="match status" value="1"/>
</dbReference>
<dbReference type="PROSITE" id="PS00036">
    <property type="entry name" value="BZIP_BASIC"/>
    <property type="match status" value="1"/>
</dbReference>
<dbReference type="Pfam" id="PF11905">
    <property type="entry name" value="DUF3425"/>
    <property type="match status" value="1"/>
</dbReference>
<dbReference type="OrthoDB" id="2593073at2759"/>
<gene>
    <name evidence="4" type="ORF">BCR42DRAFT_407924</name>
</gene>
<dbReference type="EMBL" id="MCGE01000005">
    <property type="protein sequence ID" value="ORZ21609.1"/>
    <property type="molecule type" value="Genomic_DNA"/>
</dbReference>
<feature type="region of interest" description="Disordered" evidence="2">
    <location>
        <begin position="397"/>
        <end position="425"/>
    </location>
</feature>
<comment type="caution">
    <text evidence="4">The sequence shown here is derived from an EMBL/GenBank/DDBJ whole genome shotgun (WGS) entry which is preliminary data.</text>
</comment>